<dbReference type="EC" id="2.3.1.275" evidence="12"/>
<dbReference type="PANTHER" id="PTHR30309">
    <property type="entry name" value="INNER MEMBRANE PROTEIN YGIH"/>
    <property type="match status" value="1"/>
</dbReference>
<dbReference type="EMBL" id="CP141614">
    <property type="protein sequence ID" value="WRP14771.1"/>
    <property type="molecule type" value="Genomic_DNA"/>
</dbReference>
<dbReference type="InterPro" id="IPR003811">
    <property type="entry name" value="G3P_acylTferase_PlsY"/>
</dbReference>
<keyword evidence="5 11" id="KW-1133">Transmembrane helix</keyword>
<protein>
    <submittedName>
        <fullName evidence="12">Glycerol-3-phosphate acyltransferase</fullName>
        <ecNumber evidence="12">2.3.1.275</ecNumber>
    </submittedName>
</protein>
<reference evidence="13" key="1">
    <citation type="submission" date="2023-12" db="EMBL/GenBank/DDBJ databases">
        <title>Novel isolates from deep terrestrial aquifers shed light on the physiology and ecology of the class Limnochordia.</title>
        <authorList>
            <person name="Karnachuk O.V."/>
            <person name="Lukina A.P."/>
            <person name="Avakyan M.R."/>
            <person name="Kadnikov V."/>
            <person name="Begmatov S."/>
            <person name="Beletsky A.V."/>
            <person name="Mardanov A.V."/>
            <person name="Ravin N.V."/>
        </authorList>
    </citation>
    <scope>NUCLEOTIDE SEQUENCE [LARGE SCALE GENOMIC DNA]</scope>
    <source>
        <strain evidence="13">LN</strain>
    </source>
</reference>
<keyword evidence="13" id="KW-1185">Reference proteome</keyword>
<keyword evidence="12" id="KW-0012">Acyltransferase</keyword>
<keyword evidence="8" id="KW-0594">Phospholipid biosynthesis</keyword>
<sequence>MRRLGRRVAGVALIGGDLPSWLVQFNLATEGGDRCEMEWLIVAGGYLLGCVLPADWIVRRRTGHAPDELGDNPGGAGTWRLAGPRWAVPVILLDIAKGALPVAAAEAWGLRGGWLALAAVAPVAGHNWPLHRRFRGGRGLAPATGALLWLAWPQMLPAYALGVVAALAGRWVPLVGVVAFPIGLGAMLWARLPYDRMAAAGAVMMAVALRQLPWLWQRLRQRVGPPHAGQARPDRPRPPEARLRS</sequence>
<evidence type="ECO:0000256" key="7">
    <source>
        <dbReference type="ARBA" id="ARBA00023136"/>
    </source>
</evidence>
<evidence type="ECO:0000256" key="2">
    <source>
        <dbReference type="ARBA" id="ARBA00022516"/>
    </source>
</evidence>
<evidence type="ECO:0000313" key="13">
    <source>
        <dbReference type="Proteomes" id="UP001333102"/>
    </source>
</evidence>
<dbReference type="RefSeq" id="WP_324669147.1">
    <property type="nucleotide sequence ID" value="NZ_CP141614.1"/>
</dbReference>
<evidence type="ECO:0000313" key="12">
    <source>
        <dbReference type="EMBL" id="WRP14771.1"/>
    </source>
</evidence>
<evidence type="ECO:0000256" key="9">
    <source>
        <dbReference type="ARBA" id="ARBA00023264"/>
    </source>
</evidence>
<proteinExistence type="predicted"/>
<organism evidence="12 13">
    <name type="scientific">Geochorda subterranea</name>
    <dbReference type="NCBI Taxonomy" id="3109564"/>
    <lineage>
        <taxon>Bacteria</taxon>
        <taxon>Bacillati</taxon>
        <taxon>Bacillota</taxon>
        <taxon>Limnochordia</taxon>
        <taxon>Limnochordales</taxon>
        <taxon>Geochordaceae</taxon>
        <taxon>Geochorda</taxon>
    </lineage>
</organism>
<evidence type="ECO:0000256" key="11">
    <source>
        <dbReference type="SAM" id="Phobius"/>
    </source>
</evidence>
<keyword evidence="2" id="KW-0444">Lipid biosynthesis</keyword>
<feature type="transmembrane region" description="Helical" evidence="11">
    <location>
        <begin position="171"/>
        <end position="190"/>
    </location>
</feature>
<evidence type="ECO:0000256" key="5">
    <source>
        <dbReference type="ARBA" id="ARBA00022989"/>
    </source>
</evidence>
<evidence type="ECO:0000256" key="1">
    <source>
        <dbReference type="ARBA" id="ARBA00022475"/>
    </source>
</evidence>
<dbReference type="GO" id="GO:0016746">
    <property type="term" value="F:acyltransferase activity"/>
    <property type="evidence" value="ECO:0007669"/>
    <property type="project" value="UniProtKB-KW"/>
</dbReference>
<accession>A0ABZ1BPL0</accession>
<keyword evidence="6" id="KW-0443">Lipid metabolism</keyword>
<dbReference type="PANTHER" id="PTHR30309:SF0">
    <property type="entry name" value="GLYCEROL-3-PHOSPHATE ACYLTRANSFERASE-RELATED"/>
    <property type="match status" value="1"/>
</dbReference>
<evidence type="ECO:0000256" key="3">
    <source>
        <dbReference type="ARBA" id="ARBA00022679"/>
    </source>
</evidence>
<feature type="region of interest" description="Disordered" evidence="10">
    <location>
        <begin position="224"/>
        <end position="245"/>
    </location>
</feature>
<feature type="compositionally biased region" description="Basic and acidic residues" evidence="10">
    <location>
        <begin position="232"/>
        <end position="245"/>
    </location>
</feature>
<keyword evidence="3 12" id="KW-0808">Transferase</keyword>
<evidence type="ECO:0000256" key="10">
    <source>
        <dbReference type="SAM" id="MobiDB-lite"/>
    </source>
</evidence>
<keyword evidence="9" id="KW-1208">Phospholipid metabolism</keyword>
<feature type="transmembrane region" description="Helical" evidence="11">
    <location>
        <begin position="140"/>
        <end position="165"/>
    </location>
</feature>
<dbReference type="SMART" id="SM01207">
    <property type="entry name" value="G3P_acyltransf"/>
    <property type="match status" value="1"/>
</dbReference>
<keyword evidence="7 11" id="KW-0472">Membrane</keyword>
<evidence type="ECO:0000256" key="6">
    <source>
        <dbReference type="ARBA" id="ARBA00023098"/>
    </source>
</evidence>
<gene>
    <name evidence="12" type="ORF">VLY81_00965</name>
</gene>
<dbReference type="Pfam" id="PF02660">
    <property type="entry name" value="G3P_acyltransf"/>
    <property type="match status" value="1"/>
</dbReference>
<dbReference type="Proteomes" id="UP001333102">
    <property type="component" value="Chromosome"/>
</dbReference>
<keyword evidence="1" id="KW-1003">Cell membrane</keyword>
<evidence type="ECO:0000256" key="4">
    <source>
        <dbReference type="ARBA" id="ARBA00022692"/>
    </source>
</evidence>
<evidence type="ECO:0000256" key="8">
    <source>
        <dbReference type="ARBA" id="ARBA00023209"/>
    </source>
</evidence>
<keyword evidence="4 11" id="KW-0812">Transmembrane</keyword>
<name>A0ABZ1BPL0_9FIRM</name>